<keyword evidence="4 6" id="KW-1133">Transmembrane helix</keyword>
<evidence type="ECO:0000313" key="9">
    <source>
        <dbReference type="Proteomes" id="UP000463224"/>
    </source>
</evidence>
<feature type="domain" description="EamA" evidence="7">
    <location>
        <begin position="162"/>
        <end position="297"/>
    </location>
</feature>
<feature type="transmembrane region" description="Helical" evidence="6">
    <location>
        <begin position="132"/>
        <end position="149"/>
    </location>
</feature>
<keyword evidence="9" id="KW-1185">Reference proteome</keyword>
<dbReference type="EMBL" id="WPHG01000002">
    <property type="protein sequence ID" value="MVA97522.1"/>
    <property type="molecule type" value="Genomic_DNA"/>
</dbReference>
<reference evidence="8 9" key="1">
    <citation type="submission" date="2019-12" db="EMBL/GenBank/DDBJ databases">
        <title>Nitratireductor arenosus sp. nov., Isolated from sea sand, Jeju island, South Korea.</title>
        <authorList>
            <person name="Kim W."/>
        </authorList>
    </citation>
    <scope>NUCLEOTIDE SEQUENCE [LARGE SCALE GENOMIC DNA]</scope>
    <source>
        <strain evidence="8 9">CAU 1489</strain>
    </source>
</reference>
<feature type="transmembrane region" description="Helical" evidence="6">
    <location>
        <begin position="76"/>
        <end position="98"/>
    </location>
</feature>
<dbReference type="SUPFAM" id="SSF103481">
    <property type="entry name" value="Multidrug resistance efflux transporter EmrE"/>
    <property type="match status" value="2"/>
</dbReference>
<dbReference type="Gene3D" id="1.10.3730.20">
    <property type="match status" value="1"/>
</dbReference>
<name>A0A844QE02_9HYPH</name>
<dbReference type="AlphaFoldDB" id="A0A844QE02"/>
<keyword evidence="5 6" id="KW-0472">Membrane</keyword>
<evidence type="ECO:0000256" key="5">
    <source>
        <dbReference type="ARBA" id="ARBA00023136"/>
    </source>
</evidence>
<evidence type="ECO:0000259" key="7">
    <source>
        <dbReference type="Pfam" id="PF00892"/>
    </source>
</evidence>
<evidence type="ECO:0000313" key="8">
    <source>
        <dbReference type="EMBL" id="MVA97522.1"/>
    </source>
</evidence>
<dbReference type="Proteomes" id="UP000463224">
    <property type="component" value="Unassembled WGS sequence"/>
</dbReference>
<dbReference type="InterPro" id="IPR050638">
    <property type="entry name" value="AA-Vitamin_Transporters"/>
</dbReference>
<accession>A0A844QE02</accession>
<dbReference type="InterPro" id="IPR037185">
    <property type="entry name" value="EmrE-like"/>
</dbReference>
<evidence type="ECO:0000256" key="3">
    <source>
        <dbReference type="ARBA" id="ARBA00022692"/>
    </source>
</evidence>
<feature type="transmembrane region" description="Helical" evidence="6">
    <location>
        <begin position="12"/>
        <end position="31"/>
    </location>
</feature>
<comment type="similarity">
    <text evidence="2">Belongs to the EamA transporter family.</text>
</comment>
<evidence type="ECO:0000256" key="4">
    <source>
        <dbReference type="ARBA" id="ARBA00022989"/>
    </source>
</evidence>
<dbReference type="PANTHER" id="PTHR32322">
    <property type="entry name" value="INNER MEMBRANE TRANSPORTER"/>
    <property type="match status" value="1"/>
</dbReference>
<sequence length="306" mass="32421">MTRTAQALQRHGAIDTFAAGLMIVLTFSWGLNGVAAKLAGVGYSPVLLTIMRSAIAALCVYGWCRWRGVALFERDGTMWPGILAGLLFGGEFVLLFWGLDYTSVARSALMLNTMPFWVLVGAHFLLGERMSMLKLAGTVLAFGGVALVFSDKLSLPGPAAIRGDIMCLVAGALWGATVLVIRKSSLATASPEKVLLYQLVVSAVLVLPLLAVSGPALREVTALASAAMLFQAIYVVALTYLVFFWLVRRYPAGGLASFAFLTPAFGVMLGGLLLDEPVSVNIVAALGLIAVGIVLANWPSRRTARG</sequence>
<comment type="caution">
    <text evidence="8">The sequence shown here is derived from an EMBL/GenBank/DDBJ whole genome shotgun (WGS) entry which is preliminary data.</text>
</comment>
<feature type="transmembrane region" description="Helical" evidence="6">
    <location>
        <begin position="161"/>
        <end position="182"/>
    </location>
</feature>
<protein>
    <submittedName>
        <fullName evidence="8">EamA family transporter</fullName>
    </submittedName>
</protein>
<evidence type="ECO:0000256" key="1">
    <source>
        <dbReference type="ARBA" id="ARBA00004141"/>
    </source>
</evidence>
<organism evidence="8 9">
    <name type="scientific">Nitratireductor arenosus</name>
    <dbReference type="NCBI Taxonomy" id="2682096"/>
    <lineage>
        <taxon>Bacteria</taxon>
        <taxon>Pseudomonadati</taxon>
        <taxon>Pseudomonadota</taxon>
        <taxon>Alphaproteobacteria</taxon>
        <taxon>Hyphomicrobiales</taxon>
        <taxon>Phyllobacteriaceae</taxon>
        <taxon>Nitratireductor</taxon>
    </lineage>
</organism>
<feature type="transmembrane region" description="Helical" evidence="6">
    <location>
        <begin position="43"/>
        <end position="64"/>
    </location>
</feature>
<dbReference type="Pfam" id="PF00892">
    <property type="entry name" value="EamA"/>
    <property type="match status" value="2"/>
</dbReference>
<dbReference type="InterPro" id="IPR000620">
    <property type="entry name" value="EamA_dom"/>
</dbReference>
<feature type="domain" description="EamA" evidence="7">
    <location>
        <begin position="18"/>
        <end position="149"/>
    </location>
</feature>
<proteinExistence type="inferred from homology"/>
<feature type="transmembrane region" description="Helical" evidence="6">
    <location>
        <begin position="254"/>
        <end position="274"/>
    </location>
</feature>
<feature type="transmembrane region" description="Helical" evidence="6">
    <location>
        <begin position="280"/>
        <end position="298"/>
    </location>
</feature>
<gene>
    <name evidence="8" type="ORF">GN330_09720</name>
</gene>
<evidence type="ECO:0000256" key="6">
    <source>
        <dbReference type="SAM" id="Phobius"/>
    </source>
</evidence>
<keyword evidence="3 6" id="KW-0812">Transmembrane</keyword>
<evidence type="ECO:0000256" key="2">
    <source>
        <dbReference type="ARBA" id="ARBA00007362"/>
    </source>
</evidence>
<feature type="transmembrane region" description="Helical" evidence="6">
    <location>
        <begin position="104"/>
        <end position="125"/>
    </location>
</feature>
<dbReference type="PANTHER" id="PTHR32322:SF2">
    <property type="entry name" value="EAMA DOMAIN-CONTAINING PROTEIN"/>
    <property type="match status" value="1"/>
</dbReference>
<dbReference type="RefSeq" id="WP_156712472.1">
    <property type="nucleotide sequence ID" value="NZ_WPHG01000002.1"/>
</dbReference>
<feature type="transmembrane region" description="Helical" evidence="6">
    <location>
        <begin position="194"/>
        <end position="217"/>
    </location>
</feature>
<comment type="subcellular location">
    <subcellularLocation>
        <location evidence="1">Membrane</location>
        <topology evidence="1">Multi-pass membrane protein</topology>
    </subcellularLocation>
</comment>
<dbReference type="GO" id="GO:0016020">
    <property type="term" value="C:membrane"/>
    <property type="evidence" value="ECO:0007669"/>
    <property type="project" value="UniProtKB-SubCell"/>
</dbReference>
<feature type="transmembrane region" description="Helical" evidence="6">
    <location>
        <begin position="223"/>
        <end position="247"/>
    </location>
</feature>